<reference evidence="3 4" key="1">
    <citation type="submission" date="2019-09" db="EMBL/GenBank/DDBJ databases">
        <title>Draft genome sequencing and comparative genomics of hatchery-associated Vibrios.</title>
        <authorList>
            <person name="Kehlet-Delgado H."/>
            <person name="Mueller R.S."/>
        </authorList>
    </citation>
    <scope>NUCLEOTIDE SEQUENCE [LARGE SCALE GENOMIC DNA]</scope>
    <source>
        <strain evidence="3 4">09-121-3</strain>
    </source>
</reference>
<evidence type="ECO:0000313" key="4">
    <source>
        <dbReference type="Proteomes" id="UP000576645"/>
    </source>
</evidence>
<evidence type="ECO:0000313" key="3">
    <source>
        <dbReference type="EMBL" id="NOJ26330.1"/>
    </source>
</evidence>
<protein>
    <submittedName>
        <fullName evidence="3">DUF262 domain-containing protein</fullName>
    </submittedName>
</protein>
<accession>A0AAP6ZQH5</accession>
<dbReference type="InterPro" id="IPR011089">
    <property type="entry name" value="GmrSD_C"/>
</dbReference>
<name>A0AAP6ZQH5_9VIBR</name>
<evidence type="ECO:0000259" key="1">
    <source>
        <dbReference type="Pfam" id="PF03235"/>
    </source>
</evidence>
<proteinExistence type="predicted"/>
<dbReference type="EMBL" id="VTXP01000035">
    <property type="protein sequence ID" value="NOJ26330.1"/>
    <property type="molecule type" value="Genomic_DNA"/>
</dbReference>
<sequence>MDIMNFQAEPVTINTLLSVSKQYFIPRYQRDFSWTKENIEELWADLIGNIVLRDGEYRCEEYFIGTLVLAGSDDSFEVEVVDGQQRLTVITMFISAICRVLNELGEVKAAQSTFDTYIKGSNRRGDDFSKLDKRSQTDYFRLTIQDLQRHQTEPQSEEDELVKAAYTQITRLITKQNIKKAFEISGTLSDQDYITLLNTLIDLIVDHLKVIRVNVINSDDAYTIFEILNARGINLSPVDLIKNKVLQEWDSTYPIDFAKTKWNEIVSALSSRDVSVTLEDYSIHQWTTQYAYTSRRNLYKAFKKQWVEGNINAENYLLRLHQDSSTYMKIVSPLLVDWPQADQRPIYNSLSALKVFGVSIMRSFLLALFNARSRGVIKQRQLITTLSKIENFHFMFNSICSMRPSGIEGLYAKCARNLSNADNARDARDVLDELLTTLEQKKPTKESFNQKFSKLQFLNGNVTHKKLIQYIFVKIERHLRSTTELEPSDLSLEHVMSQSTQSASSVVIGSIGNLLPLGESLNGRAGTGDFSAKKAIYSDSEYRIVQEFITDNTQNTWTEDNIRDRTQALADLAYDSIWI</sequence>
<organism evidence="3 4">
    <name type="scientific">Vibrio coralliilyticus</name>
    <dbReference type="NCBI Taxonomy" id="190893"/>
    <lineage>
        <taxon>Bacteria</taxon>
        <taxon>Pseudomonadati</taxon>
        <taxon>Pseudomonadota</taxon>
        <taxon>Gammaproteobacteria</taxon>
        <taxon>Vibrionales</taxon>
        <taxon>Vibrionaceae</taxon>
        <taxon>Vibrio</taxon>
    </lineage>
</organism>
<evidence type="ECO:0000259" key="2">
    <source>
        <dbReference type="Pfam" id="PF07510"/>
    </source>
</evidence>
<gene>
    <name evidence="3" type="ORF">F0238_26930</name>
</gene>
<comment type="caution">
    <text evidence="3">The sequence shown here is derived from an EMBL/GenBank/DDBJ whole genome shotgun (WGS) entry which is preliminary data.</text>
</comment>
<dbReference type="PANTHER" id="PTHR35149">
    <property type="entry name" value="SLL5132 PROTEIN"/>
    <property type="match status" value="1"/>
</dbReference>
<dbReference type="AlphaFoldDB" id="A0AAP6ZQH5"/>
<dbReference type="InterPro" id="IPR004919">
    <property type="entry name" value="GmrSD_N"/>
</dbReference>
<feature type="domain" description="GmrSD restriction endonucleases C-terminal" evidence="2">
    <location>
        <begin position="444"/>
        <end position="571"/>
    </location>
</feature>
<dbReference type="Proteomes" id="UP000576645">
    <property type="component" value="Unassembled WGS sequence"/>
</dbReference>
<dbReference type="PANTHER" id="PTHR35149:SF1">
    <property type="entry name" value="DUF5655 DOMAIN-CONTAINING PROTEIN"/>
    <property type="match status" value="1"/>
</dbReference>
<feature type="domain" description="GmrSD restriction endonucleases N-terminal" evidence="1">
    <location>
        <begin position="13"/>
        <end position="245"/>
    </location>
</feature>
<dbReference type="Pfam" id="PF07510">
    <property type="entry name" value="GmrSD_C"/>
    <property type="match status" value="1"/>
</dbReference>
<dbReference type="Pfam" id="PF03235">
    <property type="entry name" value="GmrSD_N"/>
    <property type="match status" value="1"/>
</dbReference>